<proteinExistence type="predicted"/>
<dbReference type="EMBL" id="JBHSLI010000003">
    <property type="protein sequence ID" value="MFC5292987.1"/>
    <property type="molecule type" value="Genomic_DNA"/>
</dbReference>
<name>A0ABW0F1E5_9HYPH</name>
<keyword evidence="3" id="KW-1185">Reference proteome</keyword>
<dbReference type="RefSeq" id="WP_260348484.1">
    <property type="nucleotide sequence ID" value="NZ_JAOAOS010000006.1"/>
</dbReference>
<comment type="caution">
    <text evidence="2">The sequence shown here is derived from an EMBL/GenBank/DDBJ whole genome shotgun (WGS) entry which is preliminary data.</text>
</comment>
<evidence type="ECO:0000256" key="1">
    <source>
        <dbReference type="SAM" id="Coils"/>
    </source>
</evidence>
<sequence length="425" mass="46600">MTEFSLDARSASIEHDCVNQTIQHADSNTGVTVGPARMRRKQRLARNPLPNASDLAAVIQASSSLKEAAAKLGVSQTTVAKHARRLGVRSEFRLGRERLPPDDILRGMLLEAGQGSGLKSLARNLHVTTTLLAAKAAEIGVDGRRQVRRGLPDDAALCQMISSCSSMSALAARLGVADHHIRNQARRLNVRPGQDIVLSEADDVCLNGGAATVDLDHAALQKQALEAQELFNLAAEDLAESEAERERLRLEKLQLEAETASLRAQLLALRERASSSAAVVAPPETLEELLDFVDRHLGPDVIVLPKAIKATRKCLDVNVERLYTALTFLRDSYVPMRKEQISSGAYAAALRGTLFEEVPSLADASKLSTMGYTASWEGRKVELERHLKWGRTPKRLIRVYFHYCDKRGKVVIGWMPTHLDTNSTN</sequence>
<protein>
    <submittedName>
        <fullName evidence="2">Uncharacterized protein</fullName>
    </submittedName>
</protein>
<dbReference type="Proteomes" id="UP001595976">
    <property type="component" value="Unassembled WGS sequence"/>
</dbReference>
<feature type="coiled-coil region" evidence="1">
    <location>
        <begin position="231"/>
        <end position="272"/>
    </location>
</feature>
<evidence type="ECO:0000313" key="2">
    <source>
        <dbReference type="EMBL" id="MFC5292987.1"/>
    </source>
</evidence>
<evidence type="ECO:0000313" key="3">
    <source>
        <dbReference type="Proteomes" id="UP001595976"/>
    </source>
</evidence>
<gene>
    <name evidence="2" type="ORF">ACFPK2_08275</name>
</gene>
<reference evidence="3" key="1">
    <citation type="journal article" date="2019" name="Int. J. Syst. Evol. Microbiol.">
        <title>The Global Catalogue of Microorganisms (GCM) 10K type strain sequencing project: providing services to taxonomists for standard genome sequencing and annotation.</title>
        <authorList>
            <consortium name="The Broad Institute Genomics Platform"/>
            <consortium name="The Broad Institute Genome Sequencing Center for Infectious Disease"/>
            <person name="Wu L."/>
            <person name="Ma J."/>
        </authorList>
    </citation>
    <scope>NUCLEOTIDE SEQUENCE [LARGE SCALE GENOMIC DNA]</scope>
    <source>
        <strain evidence="3">CGMCC 1.15643</strain>
    </source>
</reference>
<accession>A0ABW0F1E5</accession>
<keyword evidence="1" id="KW-0175">Coiled coil</keyword>
<organism evidence="2 3">
    <name type="scientific">Bosea minatitlanensis</name>
    <dbReference type="NCBI Taxonomy" id="128782"/>
    <lineage>
        <taxon>Bacteria</taxon>
        <taxon>Pseudomonadati</taxon>
        <taxon>Pseudomonadota</taxon>
        <taxon>Alphaproteobacteria</taxon>
        <taxon>Hyphomicrobiales</taxon>
        <taxon>Boseaceae</taxon>
        <taxon>Bosea</taxon>
    </lineage>
</organism>